<dbReference type="PANTHER" id="PTHR11735">
    <property type="entry name" value="TRNA N6-ADENOSINE THREONYLCARBAMOYLTRANSFERASE"/>
    <property type="match status" value="1"/>
</dbReference>
<dbReference type="GO" id="GO:0005737">
    <property type="term" value="C:cytoplasm"/>
    <property type="evidence" value="ECO:0007669"/>
    <property type="project" value="TreeGrafter"/>
</dbReference>
<name>A0A8C4NC42_EPTBU</name>
<dbReference type="AlphaFoldDB" id="A0A8C4NC42"/>
<evidence type="ECO:0008006" key="4">
    <source>
        <dbReference type="Google" id="ProtNLM"/>
    </source>
</evidence>
<dbReference type="InterPro" id="IPR000905">
    <property type="entry name" value="Gcp-like_dom"/>
</dbReference>
<dbReference type="Proteomes" id="UP000694388">
    <property type="component" value="Unplaced"/>
</dbReference>
<proteinExistence type="predicted"/>
<dbReference type="Ensembl" id="ENSEBUT00000004949.1">
    <property type="protein sequence ID" value="ENSEBUP00000004511.1"/>
    <property type="gene ID" value="ENSEBUG00000003180.1"/>
</dbReference>
<accession>A0A8C4NC42</accession>
<keyword evidence="1" id="KW-1133">Transmembrane helix</keyword>
<keyword evidence="1" id="KW-0472">Membrane</keyword>
<dbReference type="GO" id="GO:0000408">
    <property type="term" value="C:EKC/KEOPS complex"/>
    <property type="evidence" value="ECO:0007669"/>
    <property type="project" value="TreeGrafter"/>
</dbReference>
<dbReference type="PANTHER" id="PTHR11735:SF14">
    <property type="entry name" value="TRNA N6-ADENOSINE THREONYLCARBAMOYLTRANSFERASE"/>
    <property type="match status" value="1"/>
</dbReference>
<sequence>MDSVTQINPKTLYILHFQVKLVDCWTTCVVVSGTWFESFFFLLSFTHGHALVHLNVALLVGGEYFQATVHNQITLSPYFYLILTLFALFLHSTPCPPPNPQNYYFVVLSISFPFLEMITLHPMHNRGNCGVLDHGVLRTSGQAGNLRLQEMMEMMCQERGAMLFATDESFCIDNGAMIAQAGWQMFCSGHRTQLEDSWITQRYVDWLI</sequence>
<feature type="transmembrane region" description="Helical" evidence="1">
    <location>
        <begin position="103"/>
        <end position="120"/>
    </location>
</feature>
<keyword evidence="3" id="KW-1185">Reference proteome</keyword>
<evidence type="ECO:0000313" key="3">
    <source>
        <dbReference type="Proteomes" id="UP000694388"/>
    </source>
</evidence>
<reference evidence="2" key="2">
    <citation type="submission" date="2025-09" db="UniProtKB">
        <authorList>
            <consortium name="Ensembl"/>
        </authorList>
    </citation>
    <scope>IDENTIFICATION</scope>
</reference>
<organism evidence="2 3">
    <name type="scientific">Eptatretus burgeri</name>
    <name type="common">Inshore hagfish</name>
    <dbReference type="NCBI Taxonomy" id="7764"/>
    <lineage>
        <taxon>Eukaryota</taxon>
        <taxon>Metazoa</taxon>
        <taxon>Chordata</taxon>
        <taxon>Craniata</taxon>
        <taxon>Vertebrata</taxon>
        <taxon>Cyclostomata</taxon>
        <taxon>Myxini</taxon>
        <taxon>Myxiniformes</taxon>
        <taxon>Myxinidae</taxon>
        <taxon>Eptatretinae</taxon>
        <taxon>Eptatretus</taxon>
    </lineage>
</organism>
<keyword evidence="1" id="KW-0812">Transmembrane</keyword>
<evidence type="ECO:0000313" key="2">
    <source>
        <dbReference type="Ensembl" id="ENSEBUP00000004511.1"/>
    </source>
</evidence>
<reference evidence="2" key="1">
    <citation type="submission" date="2025-08" db="UniProtKB">
        <authorList>
            <consortium name="Ensembl"/>
        </authorList>
    </citation>
    <scope>IDENTIFICATION</scope>
</reference>
<dbReference type="Gene3D" id="3.30.420.40">
    <property type="match status" value="1"/>
</dbReference>
<protein>
    <recommendedName>
        <fullName evidence="4">N6-L-threonylcarbamoyladenine synthase</fullName>
    </recommendedName>
</protein>
<feature type="transmembrane region" description="Helical" evidence="1">
    <location>
        <begin position="73"/>
        <end position="91"/>
    </location>
</feature>
<evidence type="ECO:0000256" key="1">
    <source>
        <dbReference type="SAM" id="Phobius"/>
    </source>
</evidence>